<name>A0A1B0CRQ4_LUTLO</name>
<reference evidence="8" key="1">
    <citation type="submission" date="2012-05" db="EMBL/GenBank/DDBJ databases">
        <title>Whole Genome Assembly of Lutzomyia longipalpis.</title>
        <authorList>
            <person name="Richards S."/>
            <person name="Qu C."/>
            <person name="Dillon R."/>
            <person name="Worley K."/>
            <person name="Scherer S."/>
            <person name="Batterton M."/>
            <person name="Taylor A."/>
            <person name="Hawes A."/>
            <person name="Hernandez B."/>
            <person name="Kovar C."/>
            <person name="Mandapat C."/>
            <person name="Pham C."/>
            <person name="Qu C."/>
            <person name="Jing C."/>
            <person name="Bess C."/>
            <person name="Bandaranaike D."/>
            <person name="Ngo D."/>
            <person name="Ongeri F."/>
            <person name="Arias F."/>
            <person name="Lara F."/>
            <person name="Weissenberger G."/>
            <person name="Kamau G."/>
            <person name="Han H."/>
            <person name="Shen H."/>
            <person name="Dinh H."/>
            <person name="Khalil I."/>
            <person name="Jones J."/>
            <person name="Shafer J."/>
            <person name="Jayaseelan J."/>
            <person name="Quiroz J."/>
            <person name="Blankenburg K."/>
            <person name="Nguyen L."/>
            <person name="Jackson L."/>
            <person name="Francisco L."/>
            <person name="Tang L.-Y."/>
            <person name="Pu L.-L."/>
            <person name="Perales L."/>
            <person name="Lorensuhewa L."/>
            <person name="Munidasa M."/>
            <person name="Coyle M."/>
            <person name="Taylor M."/>
            <person name="Puazo M."/>
            <person name="Firestine M."/>
            <person name="Scheel M."/>
            <person name="Javaid M."/>
            <person name="Wang M."/>
            <person name="Li M."/>
            <person name="Tabassum N."/>
            <person name="Saada N."/>
            <person name="Osuji N."/>
            <person name="Aqrawi P."/>
            <person name="Fu Q."/>
            <person name="Thornton R."/>
            <person name="Raj R."/>
            <person name="Goodspeed R."/>
            <person name="Mata R."/>
            <person name="Najjar R."/>
            <person name="Gubbala S."/>
            <person name="Lee S."/>
            <person name="Denson S."/>
            <person name="Patil S."/>
            <person name="Macmil S."/>
            <person name="Qi S."/>
            <person name="Matskevitch T."/>
            <person name="Palculict T."/>
            <person name="Mathew T."/>
            <person name="Vee V."/>
            <person name="Velamala V."/>
            <person name="Korchina V."/>
            <person name="Cai W."/>
            <person name="Liu W."/>
            <person name="Dai W."/>
            <person name="Zou X."/>
            <person name="Zhu Y."/>
            <person name="Zhang Y."/>
            <person name="Wu Y.-Q."/>
            <person name="Xin Y."/>
            <person name="Nazarath L."/>
            <person name="Kovar C."/>
            <person name="Han Y."/>
            <person name="Muzny D."/>
            <person name="Gibbs R."/>
        </authorList>
    </citation>
    <scope>NUCLEOTIDE SEQUENCE [LARGE SCALE GENOMIC DNA]</scope>
    <source>
        <strain evidence="8">Jacobina</strain>
    </source>
</reference>
<dbReference type="PROSITE" id="PS00135">
    <property type="entry name" value="TRYPSIN_SER"/>
    <property type="match status" value="1"/>
</dbReference>
<keyword evidence="3" id="KW-0378">Hydrolase</keyword>
<dbReference type="PROSITE" id="PS50240">
    <property type="entry name" value="TRYPSIN_DOM"/>
    <property type="match status" value="1"/>
</dbReference>
<evidence type="ECO:0000313" key="6">
    <source>
        <dbReference type="EMBL" id="MBC1178284.1"/>
    </source>
</evidence>
<accession>A0A1B0CRQ4</accession>
<dbReference type="Pfam" id="PF00089">
    <property type="entry name" value="Trypsin"/>
    <property type="match status" value="1"/>
</dbReference>
<dbReference type="PROSITE" id="PS00134">
    <property type="entry name" value="TRYPSIN_HIS"/>
    <property type="match status" value="1"/>
</dbReference>
<dbReference type="PANTHER" id="PTHR24260:SF136">
    <property type="entry name" value="GH08193P-RELATED"/>
    <property type="match status" value="1"/>
</dbReference>
<dbReference type="InterPro" id="IPR001254">
    <property type="entry name" value="Trypsin_dom"/>
</dbReference>
<dbReference type="VEuPathDB" id="VectorBase:LLONM1_005286"/>
<evidence type="ECO:0000256" key="2">
    <source>
        <dbReference type="ARBA" id="ARBA00024195"/>
    </source>
</evidence>
<dbReference type="CDD" id="cd00190">
    <property type="entry name" value="Tryp_SPc"/>
    <property type="match status" value="1"/>
</dbReference>
<dbReference type="InterPro" id="IPR009003">
    <property type="entry name" value="Peptidase_S1_PA"/>
</dbReference>
<feature type="chain" id="PRO_5044555482" evidence="4">
    <location>
        <begin position="25"/>
        <end position="302"/>
    </location>
</feature>
<evidence type="ECO:0000256" key="3">
    <source>
        <dbReference type="RuleBase" id="RU363034"/>
    </source>
</evidence>
<comment type="similarity">
    <text evidence="2">Belongs to the peptidase S1 family. CLIP subfamily.</text>
</comment>
<evidence type="ECO:0000313" key="8">
    <source>
        <dbReference type="Proteomes" id="UP000092461"/>
    </source>
</evidence>
<sequence length="302" mass="33146">MKGIILLEIIFAIFLATFTYSVEANYVKPFREMQQIYEATFENKSIDIVTRIINGEMATEGQFPYQVRILIYGSDNCTARRLRGGGSIIAKNWVLTAGHCTAPTPGLIDTIFAFQIQAGLVIVDEPRQRKIVLASNSFPHPEYNPNTLENDIGLVKMDSYFDFSTPYVKPIPLVAANTDKASYVGQIVTASGFGYIENDGPVSNELRYTQLKVIDFSTCLEAYPGDDLPDSSFCAEGFGTPKGSTCEGDSGGPITLLMNGKTIQIGLVSYSNGNGCDTAPAGYTNVAQFVPWIQKVMRENKY</sequence>
<dbReference type="InterPro" id="IPR018114">
    <property type="entry name" value="TRYPSIN_HIS"/>
</dbReference>
<keyword evidence="4" id="KW-0732">Signal</keyword>
<evidence type="ECO:0000259" key="5">
    <source>
        <dbReference type="PROSITE" id="PS50240"/>
    </source>
</evidence>
<evidence type="ECO:0000256" key="4">
    <source>
        <dbReference type="SAM" id="SignalP"/>
    </source>
</evidence>
<proteinExistence type="inferred from homology"/>
<dbReference type="InterPro" id="IPR051333">
    <property type="entry name" value="CLIP_Serine_Protease"/>
</dbReference>
<organism evidence="7 8">
    <name type="scientific">Lutzomyia longipalpis</name>
    <name type="common">Sand fly</name>
    <dbReference type="NCBI Taxonomy" id="7200"/>
    <lineage>
        <taxon>Eukaryota</taxon>
        <taxon>Metazoa</taxon>
        <taxon>Ecdysozoa</taxon>
        <taxon>Arthropoda</taxon>
        <taxon>Hexapoda</taxon>
        <taxon>Insecta</taxon>
        <taxon>Pterygota</taxon>
        <taxon>Neoptera</taxon>
        <taxon>Endopterygota</taxon>
        <taxon>Diptera</taxon>
        <taxon>Nematocera</taxon>
        <taxon>Psychodoidea</taxon>
        <taxon>Psychodidae</taxon>
        <taxon>Lutzomyia</taxon>
        <taxon>Lutzomyia</taxon>
    </lineage>
</organism>
<dbReference type="SUPFAM" id="SSF50494">
    <property type="entry name" value="Trypsin-like serine proteases"/>
    <property type="match status" value="1"/>
</dbReference>
<evidence type="ECO:0000313" key="7">
    <source>
        <dbReference type="EnsemblMetazoa" id="LLOJ007552-PA"/>
    </source>
</evidence>
<keyword evidence="3" id="KW-0720">Serine protease</keyword>
<feature type="signal peptide" evidence="4">
    <location>
        <begin position="1"/>
        <end position="24"/>
    </location>
</feature>
<dbReference type="InterPro" id="IPR001314">
    <property type="entry name" value="Peptidase_S1A"/>
</dbReference>
<dbReference type="EnsemblMetazoa" id="LLOJ007552-RA">
    <property type="protein sequence ID" value="LLOJ007552-PA"/>
    <property type="gene ID" value="LLOJ007552"/>
</dbReference>
<keyword evidence="1" id="KW-1015">Disulfide bond</keyword>
<dbReference type="InterPro" id="IPR033116">
    <property type="entry name" value="TRYPSIN_SER"/>
</dbReference>
<protein>
    <submittedName>
        <fullName evidence="6">Putative trypsin-like serine protease</fullName>
    </submittedName>
</protein>
<keyword evidence="3 6" id="KW-0645">Protease</keyword>
<reference evidence="7" key="3">
    <citation type="submission" date="2020-05" db="UniProtKB">
        <authorList>
            <consortium name="EnsemblMetazoa"/>
        </authorList>
    </citation>
    <scope>IDENTIFICATION</scope>
    <source>
        <strain evidence="7">Jacobina</strain>
    </source>
</reference>
<dbReference type="PRINTS" id="PR00722">
    <property type="entry name" value="CHYMOTRYPSIN"/>
</dbReference>
<dbReference type="InterPro" id="IPR043504">
    <property type="entry name" value="Peptidase_S1_PA_chymotrypsin"/>
</dbReference>
<evidence type="ECO:0000256" key="1">
    <source>
        <dbReference type="ARBA" id="ARBA00023157"/>
    </source>
</evidence>
<dbReference type="Gene3D" id="2.40.10.10">
    <property type="entry name" value="Trypsin-like serine proteases"/>
    <property type="match status" value="1"/>
</dbReference>
<dbReference type="PANTHER" id="PTHR24260">
    <property type="match status" value="1"/>
</dbReference>
<dbReference type="GO" id="GO:0006508">
    <property type="term" value="P:proteolysis"/>
    <property type="evidence" value="ECO:0007669"/>
    <property type="project" value="UniProtKB-KW"/>
</dbReference>
<dbReference type="SMART" id="SM00020">
    <property type="entry name" value="Tryp_SPc"/>
    <property type="match status" value="1"/>
</dbReference>
<dbReference type="EMBL" id="AJWK01025115">
    <property type="status" value="NOT_ANNOTATED_CDS"/>
    <property type="molecule type" value="Genomic_DNA"/>
</dbReference>
<dbReference type="GO" id="GO:0004252">
    <property type="term" value="F:serine-type endopeptidase activity"/>
    <property type="evidence" value="ECO:0007669"/>
    <property type="project" value="InterPro"/>
</dbReference>
<feature type="domain" description="Peptidase S1" evidence="5">
    <location>
        <begin position="52"/>
        <end position="298"/>
    </location>
</feature>
<dbReference type="Proteomes" id="UP000092461">
    <property type="component" value="Unassembled WGS sequence"/>
</dbReference>
<dbReference type="VEuPathDB" id="VectorBase:LLOJ007552"/>
<dbReference type="EMBL" id="GITU01009581">
    <property type="protein sequence ID" value="MBC1178284.1"/>
    <property type="molecule type" value="Transcribed_RNA"/>
</dbReference>
<keyword evidence="8" id="KW-1185">Reference proteome</keyword>
<reference evidence="6" key="2">
    <citation type="journal article" date="2020" name="BMC">
        <title>Leishmania infection induces a limited differential gene expression in the sand fly midgut.</title>
        <authorList>
            <person name="Coutinho-Abreu I.V."/>
            <person name="Serafim T.D."/>
            <person name="Meneses C."/>
            <person name="Kamhawi S."/>
            <person name="Oliveira F."/>
            <person name="Valenzuela J.G."/>
        </authorList>
    </citation>
    <scope>NUCLEOTIDE SEQUENCE</scope>
    <source>
        <strain evidence="6">Jacobina</strain>
        <tissue evidence="6">Midgut</tissue>
    </source>
</reference>
<dbReference type="AlphaFoldDB" id="A0A1B0CRQ4"/>